<evidence type="ECO:0000256" key="4">
    <source>
        <dbReference type="SAM" id="MobiDB-lite"/>
    </source>
</evidence>
<proteinExistence type="inferred from homology"/>
<keyword evidence="6" id="KW-1185">Reference proteome</keyword>
<dbReference type="EMBL" id="QGGR01000002">
    <property type="protein sequence ID" value="PWK51644.1"/>
    <property type="molecule type" value="Genomic_DNA"/>
</dbReference>
<dbReference type="RefSeq" id="WP_203896021.1">
    <property type="nucleotide sequence ID" value="NZ_BONA01000001.1"/>
</dbReference>
<dbReference type="Pfam" id="PF00106">
    <property type="entry name" value="adh_short"/>
    <property type="match status" value="1"/>
</dbReference>
<evidence type="ECO:0000313" key="5">
    <source>
        <dbReference type="EMBL" id="PWK51644.1"/>
    </source>
</evidence>
<evidence type="ECO:0000256" key="2">
    <source>
        <dbReference type="ARBA" id="ARBA00023002"/>
    </source>
</evidence>
<dbReference type="GO" id="GO:0016020">
    <property type="term" value="C:membrane"/>
    <property type="evidence" value="ECO:0007669"/>
    <property type="project" value="TreeGrafter"/>
</dbReference>
<dbReference type="Gene3D" id="3.40.50.720">
    <property type="entry name" value="NAD(P)-binding Rossmann-like Domain"/>
    <property type="match status" value="1"/>
</dbReference>
<dbReference type="GO" id="GO:0016491">
    <property type="term" value="F:oxidoreductase activity"/>
    <property type="evidence" value="ECO:0007669"/>
    <property type="project" value="UniProtKB-KW"/>
</dbReference>
<dbReference type="PRINTS" id="PR00081">
    <property type="entry name" value="GDHRDH"/>
</dbReference>
<dbReference type="InterPro" id="IPR036291">
    <property type="entry name" value="NAD(P)-bd_dom_sf"/>
</dbReference>
<evidence type="ECO:0000313" key="6">
    <source>
        <dbReference type="Proteomes" id="UP000245697"/>
    </source>
</evidence>
<evidence type="ECO:0000256" key="1">
    <source>
        <dbReference type="ARBA" id="ARBA00006484"/>
    </source>
</evidence>
<comment type="similarity">
    <text evidence="1 3">Belongs to the short-chain dehydrogenases/reductases (SDR) family.</text>
</comment>
<feature type="compositionally biased region" description="Gly residues" evidence="4">
    <location>
        <begin position="256"/>
        <end position="271"/>
    </location>
</feature>
<dbReference type="PANTHER" id="PTHR44196:SF1">
    <property type="entry name" value="DEHYDROGENASE_REDUCTASE SDR FAMILY MEMBER 7B"/>
    <property type="match status" value="1"/>
</dbReference>
<reference evidence="5 6" key="1">
    <citation type="submission" date="2018-05" db="EMBL/GenBank/DDBJ databases">
        <title>Genomic Encyclopedia of Archaeal and Bacterial Type Strains, Phase II (KMG-II): from individual species to whole genera.</title>
        <authorList>
            <person name="Goeker M."/>
        </authorList>
    </citation>
    <scope>NUCLEOTIDE SEQUENCE [LARGE SCALE GENOMIC DNA]</scope>
    <source>
        <strain evidence="5 6">DSM 45184</strain>
    </source>
</reference>
<feature type="region of interest" description="Disordered" evidence="4">
    <location>
        <begin position="239"/>
        <end position="271"/>
    </location>
</feature>
<organism evidence="5 6">
    <name type="scientific">Actinoplanes xinjiangensis</name>
    <dbReference type="NCBI Taxonomy" id="512350"/>
    <lineage>
        <taxon>Bacteria</taxon>
        <taxon>Bacillati</taxon>
        <taxon>Actinomycetota</taxon>
        <taxon>Actinomycetes</taxon>
        <taxon>Micromonosporales</taxon>
        <taxon>Micromonosporaceae</taxon>
        <taxon>Actinoplanes</taxon>
    </lineage>
</organism>
<dbReference type="InterPro" id="IPR002347">
    <property type="entry name" value="SDR_fam"/>
</dbReference>
<name>A0A316FSI7_9ACTN</name>
<gene>
    <name evidence="5" type="ORF">BC793_102680</name>
</gene>
<comment type="caution">
    <text evidence="5">The sequence shown here is derived from an EMBL/GenBank/DDBJ whole genome shotgun (WGS) entry which is preliminary data.</text>
</comment>
<dbReference type="SUPFAM" id="SSF51735">
    <property type="entry name" value="NAD(P)-binding Rossmann-fold domains"/>
    <property type="match status" value="1"/>
</dbReference>
<dbReference type="InterPro" id="IPR020904">
    <property type="entry name" value="Sc_DH/Rdtase_CS"/>
</dbReference>
<sequence length="271" mass="27471">MAVVIVTGASSGIGRVIAVRLAARGDTVVLAARRAAELESVAAEIATAGGTAVPVPTDVTDPRAVDALVERALTVTGRIDALINNAGAGGDKSILADEAEVRAVVEVNLLAPIRLMRAVVPIMREQGSGSIVNIGSVAGEIGISGIYSATKFGLRGMNDSVRRELAGTGIGVTLVEPGHIATDMTAHRSGLPGPEIVAAAVERALTRPRRRVVVPGKYRAAILLANALPAIPDRLYAGEAAGKKSRSTGNTDRTGGNEGPPDGKGGEGNSG</sequence>
<dbReference type="PRINTS" id="PR00080">
    <property type="entry name" value="SDRFAMILY"/>
</dbReference>
<dbReference type="PROSITE" id="PS00061">
    <property type="entry name" value="ADH_SHORT"/>
    <property type="match status" value="1"/>
</dbReference>
<dbReference type="PANTHER" id="PTHR44196">
    <property type="entry name" value="DEHYDROGENASE/REDUCTASE SDR FAMILY MEMBER 7B"/>
    <property type="match status" value="1"/>
</dbReference>
<dbReference type="Proteomes" id="UP000245697">
    <property type="component" value="Unassembled WGS sequence"/>
</dbReference>
<keyword evidence="2" id="KW-0560">Oxidoreductase</keyword>
<evidence type="ECO:0000256" key="3">
    <source>
        <dbReference type="RuleBase" id="RU000363"/>
    </source>
</evidence>
<accession>A0A316FSI7</accession>
<protein>
    <submittedName>
        <fullName evidence="5">Short-subunit dehydrogenase</fullName>
    </submittedName>
</protein>
<dbReference type="AlphaFoldDB" id="A0A316FSI7"/>